<comment type="caution">
    <text evidence="4">The sequence shown here is derived from an EMBL/GenBank/DDBJ whole genome shotgun (WGS) entry which is preliminary data.</text>
</comment>
<dbReference type="EMBL" id="SMAH01000003">
    <property type="protein sequence ID" value="TCS99090.1"/>
    <property type="molecule type" value="Genomic_DNA"/>
</dbReference>
<evidence type="ECO:0000313" key="4">
    <source>
        <dbReference type="EMBL" id="TCS99090.1"/>
    </source>
</evidence>
<dbReference type="InterPro" id="IPR055188">
    <property type="entry name" value="Choice_anch_I"/>
</dbReference>
<dbReference type="RefSeq" id="WP_132961842.1">
    <property type="nucleotide sequence ID" value="NZ_SMAH01000003.1"/>
</dbReference>
<sequence length="566" mass="58142">MTLLPASCLARTPIRSLLAAACATVLMAACGGSDGDGASTPPPAPAPEPTPTAMTLRKIGGFAHTGGESSAEITAYDPASKRLFVVNGALGTVDVLDLADPAAPAQIGTLTLEANESANSVAVRNGVVAVAVQAAVKTDPGRVVFYNAATLAQLASVTVGAQPDMLTFTPDGKTLLTANEGEPNGYGQPDSVDPEGSVSVIDVSALTPTSQGAALPVRTAGFAGFNGQLDALRAAGVRIYGPNATVAQDLEPEYIAVSSDSKTAYVTLQENNALAIVDIASASVTAIKPLGLKDHSLPGNGLDASDEDDGTNTNSGTPAVKIVNRPVKGMYQPDAIAYYTVDGKGYLVTANEGDAREWPGLKEESRVRTYCNAAGLDPTVFPDATLLFDSNLGRLTITTMPNGGRNGKNASGQCNELLALGGRSFSVWSADGDLVWDSGDQLERHTAALAPAIAAFNASNGNNNLDDRSDNKGPEPEGVVLATFGAKTYAFIGLERVGGVMVYDVTAPTAPTYVTYLNTRSGQTGDLGPEGLTFIPAKDSPNGQPLLVVGHEVSGTTTILQIDLSY</sequence>
<evidence type="ECO:0000313" key="6">
    <source>
        <dbReference type="Proteomes" id="UP000295536"/>
    </source>
</evidence>
<dbReference type="Gene3D" id="2.130.10.10">
    <property type="entry name" value="YVTN repeat-like/Quinoprotein amine dehydrogenase"/>
    <property type="match status" value="1"/>
</dbReference>
<dbReference type="Pfam" id="PF22494">
    <property type="entry name" value="choice_anch_I"/>
    <property type="match status" value="1"/>
</dbReference>
<dbReference type="Proteomes" id="UP000315577">
    <property type="component" value="Unassembled WGS sequence"/>
</dbReference>
<keyword evidence="7" id="KW-1185">Reference proteome</keyword>
<keyword evidence="2" id="KW-0732">Signal</keyword>
<dbReference type="AlphaFoldDB" id="A0A4R3LHK3"/>
<dbReference type="InterPro" id="IPR011044">
    <property type="entry name" value="Quino_amine_DH_bsu"/>
</dbReference>
<evidence type="ECO:0000256" key="1">
    <source>
        <dbReference type="SAM" id="MobiDB-lite"/>
    </source>
</evidence>
<proteinExistence type="predicted"/>
<evidence type="ECO:0000313" key="7">
    <source>
        <dbReference type="Proteomes" id="UP000315577"/>
    </source>
</evidence>
<feature type="domain" description="Choice-of-anchor I" evidence="3">
    <location>
        <begin position="69"/>
        <end position="562"/>
    </location>
</feature>
<evidence type="ECO:0000259" key="3">
    <source>
        <dbReference type="Pfam" id="PF22494"/>
    </source>
</evidence>
<feature type="signal peptide" evidence="2">
    <location>
        <begin position="1"/>
        <end position="28"/>
    </location>
</feature>
<feature type="region of interest" description="Disordered" evidence="1">
    <location>
        <begin position="298"/>
        <end position="319"/>
    </location>
</feature>
<evidence type="ECO:0000313" key="5">
    <source>
        <dbReference type="EMBL" id="TSE22827.1"/>
    </source>
</evidence>
<accession>A0A4R3LHK3</accession>
<dbReference type="PANTHER" id="PTHR46928">
    <property type="entry name" value="MESENCHYME-SPECIFIC CELL SURFACE GLYCOPROTEIN"/>
    <property type="match status" value="1"/>
</dbReference>
<dbReference type="InterPro" id="IPR052956">
    <property type="entry name" value="Mesenchyme-surface_protein"/>
</dbReference>
<dbReference type="PANTHER" id="PTHR46928:SF1">
    <property type="entry name" value="MESENCHYME-SPECIFIC CELL SURFACE GLYCOPROTEIN"/>
    <property type="match status" value="1"/>
</dbReference>
<dbReference type="EMBL" id="VJNC01000004">
    <property type="protein sequence ID" value="TSE22827.1"/>
    <property type="molecule type" value="Genomic_DNA"/>
</dbReference>
<dbReference type="Proteomes" id="UP000295536">
    <property type="component" value="Unassembled WGS sequence"/>
</dbReference>
<dbReference type="OrthoDB" id="8674919at2"/>
<protein>
    <submittedName>
        <fullName evidence="5">40-residue YVTN family beta-propeller repeat protein</fullName>
    </submittedName>
</protein>
<dbReference type="InterPro" id="IPR015943">
    <property type="entry name" value="WD40/YVTN_repeat-like_dom_sf"/>
</dbReference>
<reference evidence="5 7" key="2">
    <citation type="submission" date="2019-07" db="EMBL/GenBank/DDBJ databases">
        <title>Tepidimonas ignava SPS-1037 draft genome.</title>
        <authorList>
            <person name="Da Costa M.S."/>
            <person name="Froufe H.J.C."/>
            <person name="Egas C."/>
            <person name="Albuquerque L."/>
        </authorList>
    </citation>
    <scope>NUCLEOTIDE SEQUENCE [LARGE SCALE GENOMIC DNA]</scope>
    <source>
        <strain evidence="5 7">SPS-1037</strain>
    </source>
</reference>
<gene>
    <name evidence="4" type="ORF">EDC36_103154</name>
    <name evidence="5" type="ORF">Tigna_00802</name>
</gene>
<feature type="chain" id="PRO_5020941379" evidence="2">
    <location>
        <begin position="29"/>
        <end position="566"/>
    </location>
</feature>
<name>A0A4R3LHK3_9BURK</name>
<organism evidence="4 6">
    <name type="scientific">Tepidimonas ignava</name>
    <dbReference type="NCBI Taxonomy" id="114249"/>
    <lineage>
        <taxon>Bacteria</taxon>
        <taxon>Pseudomonadati</taxon>
        <taxon>Pseudomonadota</taxon>
        <taxon>Betaproteobacteria</taxon>
        <taxon>Burkholderiales</taxon>
        <taxon>Tepidimonas</taxon>
    </lineage>
</organism>
<evidence type="ECO:0000256" key="2">
    <source>
        <dbReference type="SAM" id="SignalP"/>
    </source>
</evidence>
<reference evidence="4 6" key="1">
    <citation type="submission" date="2019-03" db="EMBL/GenBank/DDBJ databases">
        <title>Genomic Encyclopedia of Type Strains, Phase IV (KMG-IV): sequencing the most valuable type-strain genomes for metagenomic binning, comparative biology and taxonomic classification.</title>
        <authorList>
            <person name="Goeker M."/>
        </authorList>
    </citation>
    <scope>NUCLEOTIDE SEQUENCE [LARGE SCALE GENOMIC DNA]</scope>
    <source>
        <strain evidence="4 6">DSM 12034</strain>
    </source>
</reference>
<dbReference type="NCBIfam" id="NF038117">
    <property type="entry name" value="choice_anch_I"/>
    <property type="match status" value="1"/>
</dbReference>
<dbReference type="SUPFAM" id="SSF50969">
    <property type="entry name" value="YVTN repeat-like/Quinoprotein amine dehydrogenase"/>
    <property type="match status" value="1"/>
</dbReference>